<gene>
    <name evidence="4" type="ORF">ACFSQZ_03590</name>
</gene>
<organism evidence="4 5">
    <name type="scientific">Rubritalea spongiae</name>
    <dbReference type="NCBI Taxonomy" id="430797"/>
    <lineage>
        <taxon>Bacteria</taxon>
        <taxon>Pseudomonadati</taxon>
        <taxon>Verrucomicrobiota</taxon>
        <taxon>Verrucomicrobiia</taxon>
        <taxon>Verrucomicrobiales</taxon>
        <taxon>Rubritaleaceae</taxon>
        <taxon>Rubritalea</taxon>
    </lineage>
</organism>
<evidence type="ECO:0000256" key="1">
    <source>
        <dbReference type="SAM" id="Phobius"/>
    </source>
</evidence>
<dbReference type="CDD" id="cd00143">
    <property type="entry name" value="PP2Cc"/>
    <property type="match status" value="1"/>
</dbReference>
<dbReference type="SUPFAM" id="SSF56112">
    <property type="entry name" value="Protein kinase-like (PK-like)"/>
    <property type="match status" value="1"/>
</dbReference>
<dbReference type="SMART" id="SM00331">
    <property type="entry name" value="PP2C_SIG"/>
    <property type="match status" value="1"/>
</dbReference>
<dbReference type="Gene3D" id="3.60.40.10">
    <property type="entry name" value="PPM-type phosphatase domain"/>
    <property type="match status" value="1"/>
</dbReference>
<keyword evidence="4" id="KW-0418">Kinase</keyword>
<evidence type="ECO:0000313" key="5">
    <source>
        <dbReference type="Proteomes" id="UP001597297"/>
    </source>
</evidence>
<sequence length="581" mass="65618">MITTLPTEQTLTVSVGQCSRAGVKEQNEDCIGVRIPDTDSLFTKGIAAVIADGVSAASGGKLAAKMCVQSFLSDYYCTPDTWSVKTSGHRILTALNRWLYSQGHSEGLSDEKGYLSTHSSIIFTSNTAHIFHIGDTRIYRIRGGEIEQLTNDHSVQISKDTTYLGRAMGLNLNAKVDFKECSIEVGDLYLLSSDGVHEWLRDKQMLEMVSLHDSLDSAANSIVESALLSGSNDNLSCQLVRIDSLPEAHQEELERYLRERPFPPILYPGMSVDGLEVEMVMFESRRSQVYRVRDSVTKEVFVMKTPSPNFQDDPQYIDRFIAEEWIGRRVDHKNLIKLIEREKKPTFLYYLMEEVKGQTLAEWMDKSKGDVDTLRVVRIVEQIVSGVRALHRKETIHQDLKLDNIMLAEGDRPVVIDYGSCKIESIHGKGQGVEQPTALGTIDFSAPEYRLEIDSSIGVRSDQFSIAMIAYHLLTGGKCPYGDKWTKAQTYQDFSHLEYIPAYKYQPMVPVWIDGALKRALSINANSRYTSMSEFVSDLKEPNPLYVESRHMPLMERNPEKFWQAISTVLFIALILVLLLK</sequence>
<evidence type="ECO:0000313" key="4">
    <source>
        <dbReference type="EMBL" id="MFD2275544.1"/>
    </source>
</evidence>
<dbReference type="InterPro" id="IPR001932">
    <property type="entry name" value="PPM-type_phosphatase-like_dom"/>
</dbReference>
<keyword evidence="1" id="KW-1133">Transmembrane helix</keyword>
<name>A0ABW5DZJ4_9BACT</name>
<dbReference type="SMART" id="SM00220">
    <property type="entry name" value="S_TKc"/>
    <property type="match status" value="1"/>
</dbReference>
<dbReference type="CDD" id="cd14014">
    <property type="entry name" value="STKc_PknB_like"/>
    <property type="match status" value="1"/>
</dbReference>
<dbReference type="Proteomes" id="UP001597297">
    <property type="component" value="Unassembled WGS sequence"/>
</dbReference>
<dbReference type="PANTHER" id="PTHR24347">
    <property type="entry name" value="SERINE/THREONINE-PROTEIN KINASE"/>
    <property type="match status" value="1"/>
</dbReference>
<dbReference type="PROSITE" id="PS51746">
    <property type="entry name" value="PPM_2"/>
    <property type="match status" value="1"/>
</dbReference>
<feature type="domain" description="Protein kinase" evidence="2">
    <location>
        <begin position="275"/>
        <end position="546"/>
    </location>
</feature>
<dbReference type="Pfam" id="PF00069">
    <property type="entry name" value="Pkinase"/>
    <property type="match status" value="1"/>
</dbReference>
<dbReference type="Gene3D" id="1.10.510.10">
    <property type="entry name" value="Transferase(Phosphotransferase) domain 1"/>
    <property type="match status" value="1"/>
</dbReference>
<dbReference type="SMART" id="SM00332">
    <property type="entry name" value="PP2Cc"/>
    <property type="match status" value="1"/>
</dbReference>
<protein>
    <submittedName>
        <fullName evidence="4">Protein kinase</fullName>
    </submittedName>
</protein>
<feature type="domain" description="PPM-type phosphatase" evidence="3">
    <location>
        <begin position="20"/>
        <end position="242"/>
    </location>
</feature>
<dbReference type="InterPro" id="IPR011009">
    <property type="entry name" value="Kinase-like_dom_sf"/>
</dbReference>
<dbReference type="GO" id="GO:0016301">
    <property type="term" value="F:kinase activity"/>
    <property type="evidence" value="ECO:0007669"/>
    <property type="project" value="UniProtKB-KW"/>
</dbReference>
<proteinExistence type="predicted"/>
<keyword evidence="5" id="KW-1185">Reference proteome</keyword>
<keyword evidence="1" id="KW-0472">Membrane</keyword>
<keyword evidence="4" id="KW-0808">Transferase</keyword>
<dbReference type="RefSeq" id="WP_377092776.1">
    <property type="nucleotide sequence ID" value="NZ_JBHSJM010000001.1"/>
</dbReference>
<comment type="caution">
    <text evidence="4">The sequence shown here is derived from an EMBL/GenBank/DDBJ whole genome shotgun (WGS) entry which is preliminary data.</text>
</comment>
<evidence type="ECO:0000259" key="3">
    <source>
        <dbReference type="PROSITE" id="PS51746"/>
    </source>
</evidence>
<evidence type="ECO:0000259" key="2">
    <source>
        <dbReference type="PROSITE" id="PS50011"/>
    </source>
</evidence>
<dbReference type="PROSITE" id="PS50011">
    <property type="entry name" value="PROTEIN_KINASE_DOM"/>
    <property type="match status" value="1"/>
</dbReference>
<dbReference type="EMBL" id="JBHUJC010000010">
    <property type="protein sequence ID" value="MFD2275544.1"/>
    <property type="molecule type" value="Genomic_DNA"/>
</dbReference>
<dbReference type="InterPro" id="IPR000719">
    <property type="entry name" value="Prot_kinase_dom"/>
</dbReference>
<dbReference type="SUPFAM" id="SSF81606">
    <property type="entry name" value="PP2C-like"/>
    <property type="match status" value="1"/>
</dbReference>
<dbReference type="Pfam" id="PF13672">
    <property type="entry name" value="PP2C_2"/>
    <property type="match status" value="1"/>
</dbReference>
<accession>A0ABW5DZJ4</accession>
<dbReference type="InterPro" id="IPR036457">
    <property type="entry name" value="PPM-type-like_dom_sf"/>
</dbReference>
<reference evidence="5" key="1">
    <citation type="journal article" date="2019" name="Int. J. Syst. Evol. Microbiol.">
        <title>The Global Catalogue of Microorganisms (GCM) 10K type strain sequencing project: providing services to taxonomists for standard genome sequencing and annotation.</title>
        <authorList>
            <consortium name="The Broad Institute Genomics Platform"/>
            <consortium name="The Broad Institute Genome Sequencing Center for Infectious Disease"/>
            <person name="Wu L."/>
            <person name="Ma J."/>
        </authorList>
    </citation>
    <scope>NUCLEOTIDE SEQUENCE [LARGE SCALE GENOMIC DNA]</scope>
    <source>
        <strain evidence="5">JCM 16545</strain>
    </source>
</reference>
<feature type="transmembrane region" description="Helical" evidence="1">
    <location>
        <begin position="562"/>
        <end position="580"/>
    </location>
</feature>
<keyword evidence="1" id="KW-0812">Transmembrane</keyword>